<dbReference type="GeneID" id="49634578"/>
<dbReference type="Proteomes" id="UP000253728">
    <property type="component" value="Unassembled WGS sequence"/>
</dbReference>
<keyword evidence="1" id="KW-0732">Signal</keyword>
<accession>A0A336N7H1</accession>
<evidence type="ECO:0000313" key="3">
    <source>
        <dbReference type="Proteomes" id="UP000253728"/>
    </source>
</evidence>
<feature type="chain" id="PRO_5016417200" evidence="1">
    <location>
        <begin position="22"/>
        <end position="197"/>
    </location>
</feature>
<sequence>MKFNVKTLAIGSILLSGVLLTGCQSEPNTLSFTPATPQATMNVNQSAVVFVSTRDMRQTPEISSYVADGKVVKLSASPSVTELFQQVEQQNLISKGFRIGMANNSNAAVTVDVQEFIAKVNQGNLRYDIDSKIQLAIHVQGRRGQFTKNINATRSHSGAFSARNAEIQKVLGETFNEVVQSIYMDQEITNAINQYAN</sequence>
<gene>
    <name evidence="2" type="ORF">NCTC5908_00785</name>
</gene>
<protein>
    <submittedName>
        <fullName evidence="2">Uncharacterized lipoprotein</fullName>
    </submittedName>
</protein>
<dbReference type="Pfam" id="PF03923">
    <property type="entry name" value="Lipoprotein_16"/>
    <property type="match status" value="1"/>
</dbReference>
<dbReference type="STRING" id="732.ADJ80_00810"/>
<dbReference type="PROSITE" id="PS51257">
    <property type="entry name" value="PROKAR_LIPOPROTEIN"/>
    <property type="match status" value="1"/>
</dbReference>
<organism evidence="2 3">
    <name type="scientific">Aggregatibacter aphrophilus</name>
    <name type="common">Haemophilus aphrophilus</name>
    <dbReference type="NCBI Taxonomy" id="732"/>
    <lineage>
        <taxon>Bacteria</taxon>
        <taxon>Pseudomonadati</taxon>
        <taxon>Pseudomonadota</taxon>
        <taxon>Gammaproteobacteria</taxon>
        <taxon>Pasteurellales</taxon>
        <taxon>Pasteurellaceae</taxon>
        <taxon>Aggregatibacter</taxon>
    </lineage>
</organism>
<feature type="signal peptide" evidence="1">
    <location>
        <begin position="1"/>
        <end position="21"/>
    </location>
</feature>
<reference evidence="2 3" key="1">
    <citation type="submission" date="2018-06" db="EMBL/GenBank/DDBJ databases">
        <authorList>
            <consortium name="Pathogen Informatics"/>
            <person name="Doyle S."/>
        </authorList>
    </citation>
    <scope>NUCLEOTIDE SEQUENCE [LARGE SCALE GENOMIC DNA]</scope>
    <source>
        <strain evidence="2 3">NCTC5908</strain>
    </source>
</reference>
<dbReference type="AlphaFoldDB" id="A0A336N7H1"/>
<keyword evidence="2" id="KW-0449">Lipoprotein</keyword>
<evidence type="ECO:0000313" key="2">
    <source>
        <dbReference type="EMBL" id="SSY94310.1"/>
    </source>
</evidence>
<name>A0A336N7H1_AGGAP</name>
<dbReference type="RefSeq" id="WP_005702839.1">
    <property type="nucleotide sequence ID" value="NZ_MAQF01000028.1"/>
</dbReference>
<dbReference type="EMBL" id="UFSP01000001">
    <property type="protein sequence ID" value="SSY94310.1"/>
    <property type="molecule type" value="Genomic_DNA"/>
</dbReference>
<proteinExistence type="predicted"/>
<evidence type="ECO:0000256" key="1">
    <source>
        <dbReference type="SAM" id="SignalP"/>
    </source>
</evidence>
<dbReference type="InterPro" id="IPR005619">
    <property type="entry name" value="Uncharacterised_YajG"/>
</dbReference>